<name>A0ABM7RC06_9BACT</name>
<dbReference type="RefSeq" id="WP_338685699.1">
    <property type="nucleotide sequence ID" value="NZ_AP024702.1"/>
</dbReference>
<evidence type="ECO:0000313" key="3">
    <source>
        <dbReference type="Proteomes" id="UP001374893"/>
    </source>
</evidence>
<keyword evidence="3" id="KW-1185">Reference proteome</keyword>
<sequence>MDIKPHLSRKGFTLVELLVVILIISILLTIGSVALRGSGGKGVSTAIAATEALFDEARSVAVGKGTNTRILIDIDDATSESYLRRIAIAYEELDDDGKPTGDWKLSSRAYTLPDKVFFSRTFSRPDHDGAGGSLEEMNLTGAGGFYDGKYLYYEFNSEGICTTGLSGSNYTGPSFVIGSGARAMGQDPKTTSEGRRDFAGFVIWRNGSTSVFRDPTQIIGNSDPQTF</sequence>
<protein>
    <submittedName>
        <fullName evidence="2">Fimbrial protein</fullName>
    </submittedName>
</protein>
<dbReference type="NCBIfam" id="TIGR02532">
    <property type="entry name" value="IV_pilin_GFxxxE"/>
    <property type="match status" value="1"/>
</dbReference>
<dbReference type="PROSITE" id="PS00409">
    <property type="entry name" value="PROKAR_NTER_METHYL"/>
    <property type="match status" value="1"/>
</dbReference>
<keyword evidence="1" id="KW-1133">Transmembrane helix</keyword>
<reference evidence="2 3" key="1">
    <citation type="submission" date="2021-06" db="EMBL/GenBank/DDBJ databases">
        <title>Complete genome of Haloferula helveola possessing various polysaccharide degrading enzymes.</title>
        <authorList>
            <person name="Takami H."/>
            <person name="Huang C."/>
            <person name="Hamasaki K."/>
        </authorList>
    </citation>
    <scope>NUCLEOTIDE SEQUENCE [LARGE SCALE GENOMIC DNA]</scope>
    <source>
        <strain evidence="2 3">CN-1</strain>
    </source>
</reference>
<dbReference type="SUPFAM" id="SSF54523">
    <property type="entry name" value="Pili subunits"/>
    <property type="match status" value="1"/>
</dbReference>
<dbReference type="InterPro" id="IPR045584">
    <property type="entry name" value="Pilin-like"/>
</dbReference>
<keyword evidence="1" id="KW-0472">Membrane</keyword>
<evidence type="ECO:0000313" key="2">
    <source>
        <dbReference type="EMBL" id="BCX49206.1"/>
    </source>
</evidence>
<gene>
    <name evidence="2" type="ORF">HAHE_31140</name>
</gene>
<accession>A0ABM7RC06</accession>
<dbReference type="Proteomes" id="UP001374893">
    <property type="component" value="Chromosome"/>
</dbReference>
<evidence type="ECO:0000256" key="1">
    <source>
        <dbReference type="SAM" id="Phobius"/>
    </source>
</evidence>
<dbReference type="InterPro" id="IPR012902">
    <property type="entry name" value="N_methyl_site"/>
</dbReference>
<feature type="transmembrane region" description="Helical" evidence="1">
    <location>
        <begin position="12"/>
        <end position="35"/>
    </location>
</feature>
<dbReference type="EMBL" id="AP024702">
    <property type="protein sequence ID" value="BCX49206.1"/>
    <property type="molecule type" value="Genomic_DNA"/>
</dbReference>
<proteinExistence type="predicted"/>
<organism evidence="2 3">
    <name type="scientific">Haloferula helveola</name>
    <dbReference type="NCBI Taxonomy" id="490095"/>
    <lineage>
        <taxon>Bacteria</taxon>
        <taxon>Pseudomonadati</taxon>
        <taxon>Verrucomicrobiota</taxon>
        <taxon>Verrucomicrobiia</taxon>
        <taxon>Verrucomicrobiales</taxon>
        <taxon>Verrucomicrobiaceae</taxon>
        <taxon>Haloferula</taxon>
    </lineage>
</organism>
<keyword evidence="1" id="KW-0812">Transmembrane</keyword>
<dbReference type="Pfam" id="PF07963">
    <property type="entry name" value="N_methyl"/>
    <property type="match status" value="1"/>
</dbReference>